<evidence type="ECO:0000313" key="2">
    <source>
        <dbReference type="Proteomes" id="UP000265520"/>
    </source>
</evidence>
<sequence>EVEPRLSRYVRCPEDGSKPGVCNEADDGIVRTESGLDEVCSTQVVSNQHVCVM</sequence>
<dbReference type="EMBL" id="LXQA010586425">
    <property type="protein sequence ID" value="MCI60696.1"/>
    <property type="molecule type" value="Genomic_DNA"/>
</dbReference>
<keyword evidence="2" id="KW-1185">Reference proteome</keyword>
<comment type="caution">
    <text evidence="1">The sequence shown here is derived from an EMBL/GenBank/DDBJ whole genome shotgun (WGS) entry which is preliminary data.</text>
</comment>
<name>A0A392TKM7_9FABA</name>
<organism evidence="1 2">
    <name type="scientific">Trifolium medium</name>
    <dbReference type="NCBI Taxonomy" id="97028"/>
    <lineage>
        <taxon>Eukaryota</taxon>
        <taxon>Viridiplantae</taxon>
        <taxon>Streptophyta</taxon>
        <taxon>Embryophyta</taxon>
        <taxon>Tracheophyta</taxon>
        <taxon>Spermatophyta</taxon>
        <taxon>Magnoliopsida</taxon>
        <taxon>eudicotyledons</taxon>
        <taxon>Gunneridae</taxon>
        <taxon>Pentapetalae</taxon>
        <taxon>rosids</taxon>
        <taxon>fabids</taxon>
        <taxon>Fabales</taxon>
        <taxon>Fabaceae</taxon>
        <taxon>Papilionoideae</taxon>
        <taxon>50 kb inversion clade</taxon>
        <taxon>NPAAA clade</taxon>
        <taxon>Hologalegina</taxon>
        <taxon>IRL clade</taxon>
        <taxon>Trifolieae</taxon>
        <taxon>Trifolium</taxon>
    </lineage>
</organism>
<evidence type="ECO:0000313" key="1">
    <source>
        <dbReference type="EMBL" id="MCI60696.1"/>
    </source>
</evidence>
<feature type="non-terminal residue" evidence="1">
    <location>
        <position position="1"/>
    </location>
</feature>
<accession>A0A392TKM7</accession>
<reference evidence="1 2" key="1">
    <citation type="journal article" date="2018" name="Front. Plant Sci.">
        <title>Red Clover (Trifolium pratense) and Zigzag Clover (T. medium) - A Picture of Genomic Similarities and Differences.</title>
        <authorList>
            <person name="Dluhosova J."/>
            <person name="Istvanek J."/>
            <person name="Nedelnik J."/>
            <person name="Repkova J."/>
        </authorList>
    </citation>
    <scope>NUCLEOTIDE SEQUENCE [LARGE SCALE GENOMIC DNA]</scope>
    <source>
        <strain evidence="2">cv. 10/8</strain>
        <tissue evidence="1">Leaf</tissue>
    </source>
</reference>
<dbReference type="AlphaFoldDB" id="A0A392TKM7"/>
<protein>
    <submittedName>
        <fullName evidence="1">Uncharacterized protein</fullName>
    </submittedName>
</protein>
<dbReference type="Proteomes" id="UP000265520">
    <property type="component" value="Unassembled WGS sequence"/>
</dbReference>
<proteinExistence type="predicted"/>